<feature type="compositionally biased region" description="Basic residues" evidence="2">
    <location>
        <begin position="56"/>
        <end position="79"/>
    </location>
</feature>
<dbReference type="InterPro" id="IPR007527">
    <property type="entry name" value="Znf_SWIM"/>
</dbReference>
<protein>
    <recommendedName>
        <fullName evidence="3">SWIM-type domain-containing protein</fullName>
    </recommendedName>
</protein>
<dbReference type="PANTHER" id="PTHR31569">
    <property type="entry name" value="SWIM-TYPE DOMAIN-CONTAINING PROTEIN"/>
    <property type="match status" value="1"/>
</dbReference>
<evidence type="ECO:0000256" key="2">
    <source>
        <dbReference type="SAM" id="MobiDB-lite"/>
    </source>
</evidence>
<keyword evidence="1" id="KW-0863">Zinc-finger</keyword>
<dbReference type="Pfam" id="PF21056">
    <property type="entry name" value="ZSWIM1-3_RNaseH-like"/>
    <property type="match status" value="1"/>
</dbReference>
<feature type="compositionally biased region" description="Basic residues" evidence="2">
    <location>
        <begin position="37"/>
        <end position="49"/>
    </location>
</feature>
<dbReference type="EMBL" id="KI669583">
    <property type="protein sequence ID" value="ETN10038.1"/>
    <property type="molecule type" value="Genomic_DNA"/>
</dbReference>
<feature type="compositionally biased region" description="Low complexity" evidence="2">
    <location>
        <begin position="99"/>
        <end position="109"/>
    </location>
</feature>
<evidence type="ECO:0000259" key="3">
    <source>
        <dbReference type="PROSITE" id="PS50966"/>
    </source>
</evidence>
<dbReference type="PROSITE" id="PS50966">
    <property type="entry name" value="ZF_SWIM"/>
    <property type="match status" value="1"/>
</dbReference>
<dbReference type="OMA" id="FESCWST"/>
<dbReference type="GO" id="GO:0008270">
    <property type="term" value="F:zinc ion binding"/>
    <property type="evidence" value="ECO:0007669"/>
    <property type="project" value="UniProtKB-KW"/>
</dbReference>
<dbReference type="PANTHER" id="PTHR31569:SF4">
    <property type="entry name" value="SWIM-TYPE DOMAIN-CONTAINING PROTEIN"/>
    <property type="match status" value="1"/>
</dbReference>
<dbReference type="VEuPathDB" id="FungiDB:PPTG_22773"/>
<dbReference type="Pfam" id="PF21599">
    <property type="entry name" value="ZSWIM3_N"/>
    <property type="match status" value="1"/>
</dbReference>
<dbReference type="AlphaFoldDB" id="W2QA34"/>
<accession>W2QA34</accession>
<proteinExistence type="predicted"/>
<dbReference type="InterPro" id="IPR048324">
    <property type="entry name" value="ZSWIM1-3_RNaseH-like"/>
</dbReference>
<gene>
    <name evidence="4" type="ORF">PPTG_22773</name>
</gene>
<sequence length="820" mass="94623">MPHRQPHSSDESDEDQVNVASRSNSDSESRDSSAHFSSRKKKKRLRRRPSVPDRPKSKRRKQTPHRISSRHHKSTRRRNEKTLNRLDSSAESELDEESPSSLASESDASNQYSSGSEAEGLDGGGIAPLDELVGVPELDVTAFDTWDALESYLKAYSKKTFQIYTIRTNTPVRTRNSRMQRNMSVAKPIPEEFKFYNKTYVCTHSGAPRRSVGQGTRPHQHSRRIGCKAQINACVHLGGDWEVVITKQNAKHNHEVGREIYKNYHKARQVSDRAVLDTVRTLHRAGANRKRIMEYVMENTAAEPTMKDIHNIMERLKKESYRFPTMEERISAILEDFASQKGNLARVYANAENVVECIRIQSAHMRSMFQHFPEVLLIDATHDTNASNYKLFSFMVHDAVGKGQHVQHSLLENERKETLRIACRQFKEGCSSVDALAVIMIDKDFTELAVLQEEFPGVRILLCHFHVVKYLQEEVAKEKYNLDAWTKKEMKRLVQLLVGAPTETGYDKIIEAMKVVLRCESKIRLWFDYFDRNWTTCKERWSSVCRGNVPHMGNQTNNRLESSWQKLKTLVNRSTSLDDCVVSILFWQTVNEKLWCRGVSRIGAYVNVEYDDEMNRLMNTVSRHAVELIKQQYDFALKADTEYRYYPVGSYVMMHYTARSGDDIPDEYILNPDAWTCSCMFRVTRLLPCRHIIYYRKVTGCSSLVPKEIIHRRGLFKNYRKLGNGEIAEDEVVESYEHRPVPLPVSTRAKNQNEKFKELLGIGRQIADVGAHRGTKAHTNLCESLKPYLNRCPKLKRCHSLALGHRPKHLKIMMLPARVQ</sequence>
<dbReference type="RefSeq" id="XP_008904475.1">
    <property type="nucleotide sequence ID" value="XM_008906227.1"/>
</dbReference>
<dbReference type="InterPro" id="IPR048325">
    <property type="entry name" value="ZSWIM3_N"/>
</dbReference>
<evidence type="ECO:0000313" key="4">
    <source>
        <dbReference type="EMBL" id="ETN10038.1"/>
    </source>
</evidence>
<keyword evidence="1" id="KW-0479">Metal-binding</keyword>
<dbReference type="Proteomes" id="UP000018817">
    <property type="component" value="Unassembled WGS sequence"/>
</dbReference>
<evidence type="ECO:0000313" key="5">
    <source>
        <dbReference type="Proteomes" id="UP000018817"/>
    </source>
</evidence>
<dbReference type="OrthoDB" id="126139at2759"/>
<reference evidence="5" key="1">
    <citation type="submission" date="2011-12" db="EMBL/GenBank/DDBJ databases">
        <authorList>
            <consortium name="The Broad Institute Genome Sequencing Platform"/>
            <person name="Russ C."/>
            <person name="Tyler B."/>
            <person name="Panabieres F."/>
            <person name="Shan W."/>
            <person name="Tripathy S."/>
            <person name="Grunwald N."/>
            <person name="Machado M."/>
            <person name="Young S.K."/>
            <person name="Zeng Q."/>
            <person name="Gargeya S."/>
            <person name="Fitzgerald M."/>
            <person name="Haas B."/>
            <person name="Abouelleil A."/>
            <person name="Alvarado L."/>
            <person name="Arachchi H.M."/>
            <person name="Berlin A."/>
            <person name="Chapman S.B."/>
            <person name="Gearin G."/>
            <person name="Goldberg J."/>
            <person name="Griggs A."/>
            <person name="Gujja S."/>
            <person name="Hansen M."/>
            <person name="Heiman D."/>
            <person name="Howarth C."/>
            <person name="Larimer J."/>
            <person name="Lui A."/>
            <person name="MacDonald P.J.P."/>
            <person name="McCowen C."/>
            <person name="Montmayeur A."/>
            <person name="Murphy C."/>
            <person name="Neiman D."/>
            <person name="Pearson M."/>
            <person name="Priest M."/>
            <person name="Roberts A."/>
            <person name="Saif S."/>
            <person name="Shea T."/>
            <person name="Sisk P."/>
            <person name="Stolte C."/>
            <person name="Sykes S."/>
            <person name="Wortman J."/>
            <person name="Nusbaum C."/>
            <person name="Birren B."/>
        </authorList>
    </citation>
    <scope>NUCLEOTIDE SEQUENCE [LARGE SCALE GENOMIC DNA]</scope>
    <source>
        <strain evidence="5">INRA-310</strain>
    </source>
</reference>
<keyword evidence="1" id="KW-0862">Zinc</keyword>
<dbReference type="STRING" id="761204.W2QA34"/>
<name>W2QA34_PHYN3</name>
<feature type="domain" description="SWIM-type" evidence="3">
    <location>
        <begin position="668"/>
        <end position="700"/>
    </location>
</feature>
<reference evidence="4 5" key="2">
    <citation type="submission" date="2013-11" db="EMBL/GenBank/DDBJ databases">
        <title>The Genome Sequence of Phytophthora parasitica INRA-310.</title>
        <authorList>
            <consortium name="The Broad Institute Genomics Platform"/>
            <person name="Russ C."/>
            <person name="Tyler B."/>
            <person name="Panabieres F."/>
            <person name="Shan W."/>
            <person name="Tripathy S."/>
            <person name="Grunwald N."/>
            <person name="Machado M."/>
            <person name="Johnson C.S."/>
            <person name="Arredondo F."/>
            <person name="Hong C."/>
            <person name="Coffey M."/>
            <person name="Young S.K."/>
            <person name="Zeng Q."/>
            <person name="Gargeya S."/>
            <person name="Fitzgerald M."/>
            <person name="Abouelleil A."/>
            <person name="Alvarado L."/>
            <person name="Chapman S.B."/>
            <person name="Gainer-Dewar J."/>
            <person name="Goldberg J."/>
            <person name="Griggs A."/>
            <person name="Gujja S."/>
            <person name="Hansen M."/>
            <person name="Howarth C."/>
            <person name="Imamovic A."/>
            <person name="Ireland A."/>
            <person name="Larimer J."/>
            <person name="McCowan C."/>
            <person name="Murphy C."/>
            <person name="Pearson M."/>
            <person name="Poon T.W."/>
            <person name="Priest M."/>
            <person name="Roberts A."/>
            <person name="Saif S."/>
            <person name="Shea T."/>
            <person name="Sykes S."/>
            <person name="Wortman J."/>
            <person name="Nusbaum C."/>
            <person name="Birren B."/>
        </authorList>
    </citation>
    <scope>NUCLEOTIDE SEQUENCE [LARGE SCALE GENOMIC DNA]</scope>
    <source>
        <strain evidence="4 5">INRA-310</strain>
    </source>
</reference>
<feature type="region of interest" description="Disordered" evidence="2">
    <location>
        <begin position="1"/>
        <end position="125"/>
    </location>
</feature>
<dbReference type="GeneID" id="20191372"/>
<evidence type="ECO:0000256" key="1">
    <source>
        <dbReference type="PROSITE-ProRule" id="PRU00325"/>
    </source>
</evidence>
<dbReference type="InterPro" id="IPR052579">
    <property type="entry name" value="Zinc_finger_SWIM"/>
</dbReference>
<organism evidence="4 5">
    <name type="scientific">Phytophthora nicotianae (strain INRA-310)</name>
    <name type="common">Phytophthora parasitica</name>
    <dbReference type="NCBI Taxonomy" id="761204"/>
    <lineage>
        <taxon>Eukaryota</taxon>
        <taxon>Sar</taxon>
        <taxon>Stramenopiles</taxon>
        <taxon>Oomycota</taxon>
        <taxon>Peronosporomycetes</taxon>
        <taxon>Peronosporales</taxon>
        <taxon>Peronosporaceae</taxon>
        <taxon>Phytophthora</taxon>
    </lineage>
</organism>